<keyword evidence="3" id="KW-1185">Reference proteome</keyword>
<reference evidence="2 3" key="1">
    <citation type="journal article" date="2020" name="bioRxiv">
        <title>Whole genome comparisons of ergot fungi reveals the divergence and evolution of species within the genus Claviceps are the result of varying mechanisms driving genome evolution and host range expansion.</title>
        <authorList>
            <person name="Wyka S.A."/>
            <person name="Mondo S.J."/>
            <person name="Liu M."/>
            <person name="Dettman J."/>
            <person name="Nalam V."/>
            <person name="Broders K.D."/>
        </authorList>
    </citation>
    <scope>NUCLEOTIDE SEQUENCE [LARGE SCALE GENOMIC DNA]</scope>
    <source>
        <strain evidence="2 3">CCC 1485</strain>
    </source>
</reference>
<dbReference type="Proteomes" id="UP000706124">
    <property type="component" value="Unassembled WGS sequence"/>
</dbReference>
<evidence type="ECO:0000313" key="2">
    <source>
        <dbReference type="EMBL" id="KAG5941434.1"/>
    </source>
</evidence>
<organism evidence="2 3">
    <name type="scientific">Claviceps pazoutovae</name>
    <dbReference type="NCBI Taxonomy" id="1649127"/>
    <lineage>
        <taxon>Eukaryota</taxon>
        <taxon>Fungi</taxon>
        <taxon>Dikarya</taxon>
        <taxon>Ascomycota</taxon>
        <taxon>Pezizomycotina</taxon>
        <taxon>Sordariomycetes</taxon>
        <taxon>Hypocreomycetidae</taxon>
        <taxon>Hypocreales</taxon>
        <taxon>Clavicipitaceae</taxon>
        <taxon>Claviceps</taxon>
    </lineage>
</organism>
<gene>
    <name evidence="2" type="ORF">E4U60_007900</name>
</gene>
<name>A0A9P7MF13_9HYPO</name>
<dbReference type="OrthoDB" id="5091578at2759"/>
<feature type="chain" id="PRO_5040225038" evidence="1">
    <location>
        <begin position="20"/>
        <end position="199"/>
    </location>
</feature>
<comment type="caution">
    <text evidence="2">The sequence shown here is derived from an EMBL/GenBank/DDBJ whole genome shotgun (WGS) entry which is preliminary data.</text>
</comment>
<proteinExistence type="predicted"/>
<evidence type="ECO:0000256" key="1">
    <source>
        <dbReference type="SAM" id="SignalP"/>
    </source>
</evidence>
<feature type="signal peptide" evidence="1">
    <location>
        <begin position="1"/>
        <end position="19"/>
    </location>
</feature>
<evidence type="ECO:0000313" key="3">
    <source>
        <dbReference type="Proteomes" id="UP000706124"/>
    </source>
</evidence>
<accession>A0A9P7MF13</accession>
<protein>
    <submittedName>
        <fullName evidence="2">Uncharacterized protein</fullName>
    </submittedName>
</protein>
<dbReference type="AlphaFoldDB" id="A0A9P7MF13"/>
<dbReference type="EMBL" id="SRPO01000096">
    <property type="protein sequence ID" value="KAG5941434.1"/>
    <property type="molecule type" value="Genomic_DNA"/>
</dbReference>
<keyword evidence="1" id="KW-0732">Signal</keyword>
<sequence length="199" mass="21749">MLFTPVVIALTAWQSLASAAAIEKIPETCVLAPHVAALVQSMDFLQVNVSASERVTFPPIPVQYFLEPQLCLPPGLYEQFLDPVIAYSKEHKLLETFDDLMAQTSDQGTSQPRSLDVGLEKRIRNCPQMKDAAISQTHVYSCDSAPHPDKCRSCTTFISLSLVAGVLACTAKLNHESLFCCASTASVFATAYTQVCLYK</sequence>